<dbReference type="EMBL" id="OZ075118">
    <property type="protein sequence ID" value="CAL5086494.1"/>
    <property type="molecule type" value="Genomic_DNA"/>
</dbReference>
<evidence type="ECO:0000256" key="5">
    <source>
        <dbReference type="ARBA" id="ARBA00029440"/>
    </source>
</evidence>
<comment type="pathway">
    <text evidence="5">Amino-acid biosynthesis.</text>
</comment>
<keyword evidence="8" id="KW-1185">Reference proteome</keyword>
<proteinExistence type="predicted"/>
<feature type="domain" description="Prephenate dehydratase" evidence="6">
    <location>
        <begin position="89"/>
        <end position="264"/>
    </location>
</feature>
<dbReference type="InterPro" id="IPR018528">
    <property type="entry name" value="Preph_deHydtase_CS"/>
</dbReference>
<reference evidence="7" key="1">
    <citation type="submission" date="2024-10" db="EMBL/GenBank/DDBJ databases">
        <authorList>
            <person name="Ryan C."/>
        </authorList>
    </citation>
    <scope>NUCLEOTIDE SEQUENCE [LARGE SCALE GENOMIC DNA]</scope>
</reference>
<keyword evidence="2" id="KW-0057">Aromatic amino acid biosynthesis</keyword>
<dbReference type="PANTHER" id="PTHR21022:SF20">
    <property type="entry name" value="AROGENATE DEHYDRATASE_PREPHENATE DEHYDRATASE 1, CHLOROPLASTIC"/>
    <property type="match status" value="1"/>
</dbReference>
<dbReference type="CDD" id="cd04905">
    <property type="entry name" value="ACT_CM-PDT"/>
    <property type="match status" value="1"/>
</dbReference>
<name>A0ABC9G3F5_9POAL</name>
<dbReference type="AlphaFoldDB" id="A0ABC9G3F5"/>
<accession>A0ABC9G3F5</accession>
<gene>
    <name evidence="7" type="ORF">URODEC1_LOCUS111624</name>
</gene>
<dbReference type="PROSITE" id="PS51171">
    <property type="entry name" value="PREPHENATE_DEHYDR_3"/>
    <property type="match status" value="1"/>
</dbReference>
<protein>
    <recommendedName>
        <fullName evidence="6">Prephenate dehydratase domain-containing protein</fullName>
    </recommendedName>
</protein>
<evidence type="ECO:0000256" key="3">
    <source>
        <dbReference type="ARBA" id="ARBA00023222"/>
    </source>
</evidence>
<dbReference type="InterPro" id="IPR045865">
    <property type="entry name" value="ACT-like_dom_sf"/>
</dbReference>
<dbReference type="GO" id="GO:0016829">
    <property type="term" value="F:lyase activity"/>
    <property type="evidence" value="ECO:0007669"/>
    <property type="project" value="UniProtKB-KW"/>
</dbReference>
<keyword evidence="4" id="KW-0456">Lyase</keyword>
<sequence length="410" mass="44806">MAAAAIPMRLAACSPTLRTNWWGPSPTRVAGAPRLIARAKMDDSDHGEARPPGSVVPASMITPGAGKLPVKGSLLSTDLSLDTESSNVLVAYQGSPGTVIEAMVLKAFPNCIALPHKRSEGALKAVESSLADKAVLTIENSSIGSFHQSYDMLLSHSLQIVQEVQMDEELCLLALPGVQKDDLQTIFSHPQDLAQCEYSLCNLGVSKKNVDHGYAGAEIISKQDLRDAGVIGNGQVAELYGLNILECNFQDASPNVTRYLVLARIANIPKEQGQYKTIIVFGLEEGPGTLYKALVAFWKRGLNLTKIESRPNRGKPMRILGTEKYETFSKNLGFCTCLILIKQYLDQPEIAIYVWNTGFPLCSICKQFNYIFYVDLEASMAEIRTQNALKKLEEIASFLRVLGCYPSTTI</sequence>
<dbReference type="SUPFAM" id="SSF53850">
    <property type="entry name" value="Periplasmic binding protein-like II"/>
    <property type="match status" value="1"/>
</dbReference>
<evidence type="ECO:0000313" key="7">
    <source>
        <dbReference type="EMBL" id="CAL5086494.1"/>
    </source>
</evidence>
<keyword evidence="1" id="KW-0028">Amino-acid biosynthesis</keyword>
<evidence type="ECO:0000256" key="1">
    <source>
        <dbReference type="ARBA" id="ARBA00022605"/>
    </source>
</evidence>
<dbReference type="InterPro" id="IPR001086">
    <property type="entry name" value="Preph_deHydtase"/>
</dbReference>
<dbReference type="PROSITE" id="PS00858">
    <property type="entry name" value="PREPHENATE_DEHYDR_2"/>
    <property type="match status" value="1"/>
</dbReference>
<dbReference type="Proteomes" id="UP001497457">
    <property type="component" value="Chromosome 8b"/>
</dbReference>
<evidence type="ECO:0000313" key="8">
    <source>
        <dbReference type="Proteomes" id="UP001497457"/>
    </source>
</evidence>
<evidence type="ECO:0000256" key="4">
    <source>
        <dbReference type="ARBA" id="ARBA00023239"/>
    </source>
</evidence>
<dbReference type="Pfam" id="PF00800">
    <property type="entry name" value="PDT"/>
    <property type="match status" value="1"/>
</dbReference>
<keyword evidence="3" id="KW-0584">Phenylalanine biosynthesis</keyword>
<dbReference type="GO" id="GO:0009094">
    <property type="term" value="P:L-phenylalanine biosynthetic process"/>
    <property type="evidence" value="ECO:0007669"/>
    <property type="project" value="UniProtKB-KW"/>
</dbReference>
<dbReference type="CDD" id="cd13631">
    <property type="entry name" value="PBP2_Ct-PDT_like"/>
    <property type="match status" value="1"/>
</dbReference>
<evidence type="ECO:0000256" key="2">
    <source>
        <dbReference type="ARBA" id="ARBA00023141"/>
    </source>
</evidence>
<dbReference type="Gene3D" id="3.30.70.260">
    <property type="match status" value="1"/>
</dbReference>
<dbReference type="SUPFAM" id="SSF55021">
    <property type="entry name" value="ACT-like"/>
    <property type="match status" value="2"/>
</dbReference>
<dbReference type="PANTHER" id="PTHR21022">
    <property type="entry name" value="PREPHENATE DEHYDRATASE P PROTEIN"/>
    <property type="match status" value="1"/>
</dbReference>
<organism evidence="7 8">
    <name type="scientific">Urochloa decumbens</name>
    <dbReference type="NCBI Taxonomy" id="240449"/>
    <lineage>
        <taxon>Eukaryota</taxon>
        <taxon>Viridiplantae</taxon>
        <taxon>Streptophyta</taxon>
        <taxon>Embryophyta</taxon>
        <taxon>Tracheophyta</taxon>
        <taxon>Spermatophyta</taxon>
        <taxon>Magnoliopsida</taxon>
        <taxon>Liliopsida</taxon>
        <taxon>Poales</taxon>
        <taxon>Poaceae</taxon>
        <taxon>PACMAD clade</taxon>
        <taxon>Panicoideae</taxon>
        <taxon>Panicodae</taxon>
        <taxon>Paniceae</taxon>
        <taxon>Melinidinae</taxon>
        <taxon>Urochloa</taxon>
    </lineage>
</organism>
<evidence type="ECO:0000259" key="6">
    <source>
        <dbReference type="PROSITE" id="PS51171"/>
    </source>
</evidence>
<dbReference type="Gene3D" id="3.40.190.10">
    <property type="entry name" value="Periplasmic binding protein-like II"/>
    <property type="match status" value="2"/>
</dbReference>